<feature type="region of interest" description="Disordered" evidence="1">
    <location>
        <begin position="53"/>
        <end position="77"/>
    </location>
</feature>
<sequence>MGGVMKIVCKHGMEACDFPLWQWENAVVSKISVQADGDYGPYQQFTNCQEAAKVDNQGGKSRQTEKSQSQRLRARSPATPAIWELRRSLLGEANGLLLSPQTEENASVMRSPSSSFPEAADNLNKTNSRIPSSSANSVTQVAGEIWRGEEKEEEDPFRVGLQNHSICAGTEGKMSGEWLSFPKESECVDGQAEDHPHLHLPQESTTMPCHWRDAIVEKTIDRLCLRSIFFDYFGADPETLTPDLGCVSDCTQLRGEKEVEEIWERAFRECEDIRGA</sequence>
<proteinExistence type="predicted"/>
<feature type="compositionally biased region" description="Polar residues" evidence="1">
    <location>
        <begin position="58"/>
        <end position="71"/>
    </location>
</feature>
<dbReference type="EMBL" id="CDMZ01000072">
    <property type="protein sequence ID" value="CEM05946.1"/>
    <property type="molecule type" value="Genomic_DNA"/>
</dbReference>
<name>A0A0G4F3F9_9ALVE</name>
<dbReference type="VEuPathDB" id="CryptoDB:Cvel_14784"/>
<evidence type="ECO:0000313" key="2">
    <source>
        <dbReference type="EMBL" id="CEM05946.1"/>
    </source>
</evidence>
<dbReference type="AlphaFoldDB" id="A0A0G4F3F9"/>
<organism evidence="2">
    <name type="scientific">Chromera velia CCMP2878</name>
    <dbReference type="NCBI Taxonomy" id="1169474"/>
    <lineage>
        <taxon>Eukaryota</taxon>
        <taxon>Sar</taxon>
        <taxon>Alveolata</taxon>
        <taxon>Colpodellida</taxon>
        <taxon>Chromeraceae</taxon>
        <taxon>Chromera</taxon>
    </lineage>
</organism>
<accession>A0A0G4F3F9</accession>
<gene>
    <name evidence="2" type="ORF">Cvel_14784</name>
</gene>
<protein>
    <submittedName>
        <fullName evidence="2">Uncharacterized protein</fullName>
    </submittedName>
</protein>
<reference evidence="2" key="1">
    <citation type="submission" date="2014-11" db="EMBL/GenBank/DDBJ databases">
        <authorList>
            <person name="Otto D Thomas"/>
            <person name="Naeem Raeece"/>
        </authorList>
    </citation>
    <scope>NUCLEOTIDE SEQUENCE</scope>
</reference>
<evidence type="ECO:0000256" key="1">
    <source>
        <dbReference type="SAM" id="MobiDB-lite"/>
    </source>
</evidence>